<accession>M4VR49</accession>
<proteinExistence type="predicted"/>
<keyword evidence="4" id="KW-1185">Reference proteome</keyword>
<dbReference type="KEGG" id="bex:A11Q_1433"/>
<dbReference type="InterPro" id="IPR011006">
    <property type="entry name" value="CheY-like_superfamily"/>
</dbReference>
<reference evidence="3 4" key="1">
    <citation type="journal article" date="2013" name="ISME J.">
        <title>By their genes ye shall know them: genomic signatures of predatory bacteria.</title>
        <authorList>
            <person name="Pasternak Z."/>
            <person name="Pietrokovski S."/>
            <person name="Rotem O."/>
            <person name="Gophna U."/>
            <person name="Lurie-Weinberger M.N."/>
            <person name="Jurkevitch E."/>
        </authorList>
    </citation>
    <scope>NUCLEOTIDE SEQUENCE [LARGE SCALE GENOMIC DNA]</scope>
    <source>
        <strain evidence="3 4">JSS</strain>
    </source>
</reference>
<evidence type="ECO:0000313" key="3">
    <source>
        <dbReference type="EMBL" id="AGH95649.1"/>
    </source>
</evidence>
<dbReference type="RefSeq" id="WP_015470139.1">
    <property type="nucleotide sequence ID" value="NC_020813.1"/>
</dbReference>
<dbReference type="Gene3D" id="3.40.50.2300">
    <property type="match status" value="1"/>
</dbReference>
<dbReference type="EMBL" id="CP003537">
    <property type="protein sequence ID" value="AGH95649.1"/>
    <property type="molecule type" value="Genomic_DNA"/>
</dbReference>
<dbReference type="STRING" id="1184267.A11Q_1433"/>
<dbReference type="InterPro" id="IPR001789">
    <property type="entry name" value="Sig_transdc_resp-reg_receiver"/>
</dbReference>
<evidence type="ECO:0000259" key="2">
    <source>
        <dbReference type="PROSITE" id="PS50110"/>
    </source>
</evidence>
<organism evidence="3 4">
    <name type="scientific">Pseudobdellovibrio exovorus JSS</name>
    <dbReference type="NCBI Taxonomy" id="1184267"/>
    <lineage>
        <taxon>Bacteria</taxon>
        <taxon>Pseudomonadati</taxon>
        <taxon>Bdellovibrionota</taxon>
        <taxon>Bdellovibrionia</taxon>
        <taxon>Bdellovibrionales</taxon>
        <taxon>Pseudobdellovibrionaceae</taxon>
        <taxon>Pseudobdellovibrio</taxon>
    </lineage>
</organism>
<dbReference type="OrthoDB" id="9784719at2"/>
<dbReference type="SUPFAM" id="SSF52172">
    <property type="entry name" value="CheY-like"/>
    <property type="match status" value="1"/>
</dbReference>
<name>M4VR49_9BACT</name>
<dbReference type="PROSITE" id="PS50110">
    <property type="entry name" value="RESPONSE_REGULATORY"/>
    <property type="match status" value="1"/>
</dbReference>
<evidence type="ECO:0000313" key="4">
    <source>
        <dbReference type="Proteomes" id="UP000012040"/>
    </source>
</evidence>
<dbReference type="GO" id="GO:0000160">
    <property type="term" value="P:phosphorelay signal transduction system"/>
    <property type="evidence" value="ECO:0007669"/>
    <property type="project" value="InterPro"/>
</dbReference>
<dbReference type="HOGENOM" id="CLU_1944506_0_0_7"/>
<sequence length="129" mass="14957">MVKRILVVEDDLSLKPLWESFFSRRSQQVQMDWVVSCEEARKIIKKANEEKNPFYLIITDIFLAGSGTGMELLRSPEVMNSQARTVLVSAADRYEILSKFGHLMPNTEVISKPLDFRKYEPILNHLLTR</sequence>
<protein>
    <recommendedName>
        <fullName evidence="2">Response regulatory domain-containing protein</fullName>
    </recommendedName>
</protein>
<feature type="domain" description="Response regulatory" evidence="2">
    <location>
        <begin position="4"/>
        <end position="127"/>
    </location>
</feature>
<keyword evidence="1" id="KW-0597">Phosphoprotein</keyword>
<evidence type="ECO:0000256" key="1">
    <source>
        <dbReference type="PROSITE-ProRule" id="PRU00169"/>
    </source>
</evidence>
<dbReference type="PATRIC" id="fig|1184267.3.peg.1451"/>
<feature type="modified residue" description="4-aspartylphosphate" evidence="1">
    <location>
        <position position="60"/>
    </location>
</feature>
<dbReference type="Proteomes" id="UP000012040">
    <property type="component" value="Chromosome"/>
</dbReference>
<gene>
    <name evidence="3" type="ORF">A11Q_1433</name>
</gene>
<dbReference type="AlphaFoldDB" id="M4VR49"/>